<sequence length="819" mass="83754">MSMPNIVETTDAAASTSTSYALVAGQSAQGQLAVAGDRDWYRIDLVAGQTYTFGMTATGDAASQVRDTYLRLRDSAGMQIAFDDDSGDGLNSSITFTAITSGTYYLDAGAYNDVSAGQYDLSVATETLPPPPAGSETTDAAASTATTYALAGGQTVRGNLAATGDRDWYRIELVAGQTYTFAMAGSGAAGAQVRDTYLRLRDSTGAQIAFDDDSGEGLNSTISFTATSSGVYYLDAGSYNNAYAGQYDLTVAGPPPQPPQPPFDPGDPLPPARVTETADAAASATTAYSLAIGKSAQGQLGTAGDHDWYGVNLVAGQTYTFAMVGTGISGVNDSYLRLYSGAGAQIAYDDDGGPGGNSTITFTATTSGTYYLDAGAYNDASAGQYGLSATLGSKASYDEMMGAGALIRPGASWSTPGTAASVTWGIRQSSATATDASGNPTPFIAPSAAQIASVQAGLALYSEVANLTFSQVNPGGTTNDATILVGAYSSNVDGAGAFAYYPGSTASGDLAGDIWLNNTSVSTTSLPNGSFSAFAIAHEMGHAMGLAHPGDYNAAPGLPITYANNAQFVQDDHQYSVMSYFDESNTTASYNAYPDTLMLYDILAVQQLYGANMTTRADNTVYGFHSNAGSVYDFAINRDPALCIWDGGGTDTVDASGFGQNQMIDLHDGSFSNMGGFTGNISIAFGAIIENAIGGSGSDTLTGNSASNALTGGAGADTFCFKDFLGVGFSIDTITDFSAQDDTIRLDPAIFTALAPGGPLSADAFHVGSIAADASDRIMYDSGSGALYYDRDGAGGRAAVCFANLSGGLAVTSADFQVA</sequence>
<dbReference type="AlphaFoldDB" id="A0A2P7BIU4"/>
<evidence type="ECO:0000256" key="7">
    <source>
        <dbReference type="ARBA" id="ARBA00022833"/>
    </source>
</evidence>
<feature type="region of interest" description="Disordered" evidence="8">
    <location>
        <begin position="249"/>
        <end position="272"/>
    </location>
</feature>
<dbReference type="SUPFAM" id="SSF55486">
    <property type="entry name" value="Metalloproteases ('zincins'), catalytic domain"/>
    <property type="match status" value="1"/>
</dbReference>
<evidence type="ECO:0000256" key="4">
    <source>
        <dbReference type="ARBA" id="ARBA00022723"/>
    </source>
</evidence>
<dbReference type="CDD" id="cd04277">
    <property type="entry name" value="ZnMc_serralysin_like"/>
    <property type="match status" value="1"/>
</dbReference>
<evidence type="ECO:0000256" key="1">
    <source>
        <dbReference type="ARBA" id="ARBA00004613"/>
    </source>
</evidence>
<dbReference type="InterPro" id="IPR013858">
    <property type="entry name" value="Peptidase_M10B_C"/>
</dbReference>
<dbReference type="SUPFAM" id="SSF51120">
    <property type="entry name" value="beta-Roll"/>
    <property type="match status" value="1"/>
</dbReference>
<dbReference type="InterPro" id="IPR011049">
    <property type="entry name" value="Serralysin-like_metalloprot_C"/>
</dbReference>
<dbReference type="GO" id="GO:0004222">
    <property type="term" value="F:metalloendopeptidase activity"/>
    <property type="evidence" value="ECO:0007669"/>
    <property type="project" value="InterPro"/>
</dbReference>
<protein>
    <recommendedName>
        <fullName evidence="9">Peptidase metallopeptidase domain-containing protein</fullName>
    </recommendedName>
</protein>
<dbReference type="InterPro" id="IPR001818">
    <property type="entry name" value="Pept_M10_metallopeptidase"/>
</dbReference>
<dbReference type="Pfam" id="PF04151">
    <property type="entry name" value="PPC"/>
    <property type="match status" value="3"/>
</dbReference>
<dbReference type="Pfam" id="PF00413">
    <property type="entry name" value="Peptidase_M10"/>
    <property type="match status" value="1"/>
</dbReference>
<keyword evidence="11" id="KW-1185">Reference proteome</keyword>
<dbReference type="GO" id="GO:0006508">
    <property type="term" value="P:proteolysis"/>
    <property type="evidence" value="ECO:0007669"/>
    <property type="project" value="UniProtKB-KW"/>
</dbReference>
<name>A0A2P7BIU4_9HYPH</name>
<evidence type="ECO:0000256" key="8">
    <source>
        <dbReference type="SAM" id="MobiDB-lite"/>
    </source>
</evidence>
<accession>A0A2P7BIU4</accession>
<dbReference type="EMBL" id="PGGM01000002">
    <property type="protein sequence ID" value="PSH66389.1"/>
    <property type="molecule type" value="Genomic_DNA"/>
</dbReference>
<dbReference type="OrthoDB" id="3817502at2"/>
<dbReference type="InterPro" id="IPR006026">
    <property type="entry name" value="Peptidase_Metallo"/>
</dbReference>
<evidence type="ECO:0000256" key="6">
    <source>
        <dbReference type="ARBA" id="ARBA00022801"/>
    </source>
</evidence>
<gene>
    <name evidence="10" type="ORF">CU103_07485</name>
</gene>
<evidence type="ECO:0000259" key="9">
    <source>
        <dbReference type="SMART" id="SM00235"/>
    </source>
</evidence>
<dbReference type="Gene3D" id="3.40.390.10">
    <property type="entry name" value="Collagenase (Catalytic Domain)"/>
    <property type="match status" value="1"/>
</dbReference>
<comment type="subcellular location">
    <subcellularLocation>
        <location evidence="1">Secreted</location>
    </subcellularLocation>
</comment>
<dbReference type="Proteomes" id="UP000241764">
    <property type="component" value="Unassembled WGS sequence"/>
</dbReference>
<dbReference type="InterPro" id="IPR024079">
    <property type="entry name" value="MetalloPept_cat_dom_sf"/>
</dbReference>
<evidence type="ECO:0000313" key="11">
    <source>
        <dbReference type="Proteomes" id="UP000241764"/>
    </source>
</evidence>
<evidence type="ECO:0000256" key="5">
    <source>
        <dbReference type="ARBA" id="ARBA00022737"/>
    </source>
</evidence>
<dbReference type="GO" id="GO:0005615">
    <property type="term" value="C:extracellular space"/>
    <property type="evidence" value="ECO:0007669"/>
    <property type="project" value="InterPro"/>
</dbReference>
<organism evidence="10 11">
    <name type="scientific">Phyllobacterium sophorae</name>
    <dbReference type="NCBI Taxonomy" id="1520277"/>
    <lineage>
        <taxon>Bacteria</taxon>
        <taxon>Pseudomonadati</taxon>
        <taxon>Pseudomonadota</taxon>
        <taxon>Alphaproteobacteria</taxon>
        <taxon>Hyphomicrobiales</taxon>
        <taxon>Phyllobacteriaceae</taxon>
        <taxon>Phyllobacterium</taxon>
    </lineage>
</organism>
<reference evidence="11" key="1">
    <citation type="submission" date="2017-11" db="EMBL/GenBank/DDBJ databases">
        <authorList>
            <person name="Kuznetsova I."/>
            <person name="Sazanova A."/>
            <person name="Chirak E."/>
            <person name="Safronova V."/>
            <person name="Willems A."/>
        </authorList>
    </citation>
    <scope>NUCLEOTIDE SEQUENCE [LARGE SCALE GENOMIC DNA]</scope>
    <source>
        <strain evidence="11">CCBAU 03422</strain>
    </source>
</reference>
<dbReference type="Gene3D" id="2.60.120.380">
    <property type="match status" value="3"/>
</dbReference>
<keyword evidence="5" id="KW-0677">Repeat</keyword>
<evidence type="ECO:0000313" key="10">
    <source>
        <dbReference type="EMBL" id="PSH66389.1"/>
    </source>
</evidence>
<proteinExistence type="predicted"/>
<keyword evidence="2" id="KW-0964">Secreted</keyword>
<dbReference type="InterPro" id="IPR007280">
    <property type="entry name" value="Peptidase_C_arc/bac"/>
</dbReference>
<comment type="caution">
    <text evidence="10">The sequence shown here is derived from an EMBL/GenBank/DDBJ whole genome shotgun (WGS) entry which is preliminary data.</text>
</comment>
<evidence type="ECO:0000256" key="2">
    <source>
        <dbReference type="ARBA" id="ARBA00022525"/>
    </source>
</evidence>
<dbReference type="Pfam" id="PF08548">
    <property type="entry name" value="Peptidase_M10_C"/>
    <property type="match status" value="1"/>
</dbReference>
<dbReference type="SUPFAM" id="SSF89260">
    <property type="entry name" value="Collagen-binding domain"/>
    <property type="match status" value="3"/>
</dbReference>
<feature type="domain" description="Peptidase metallopeptidase" evidence="9">
    <location>
        <begin position="420"/>
        <end position="592"/>
    </location>
</feature>
<dbReference type="InterPro" id="IPR034033">
    <property type="entry name" value="Serralysin-like"/>
</dbReference>
<dbReference type="GO" id="GO:0008270">
    <property type="term" value="F:zinc ion binding"/>
    <property type="evidence" value="ECO:0007669"/>
    <property type="project" value="InterPro"/>
</dbReference>
<dbReference type="SMART" id="SM00235">
    <property type="entry name" value="ZnMc"/>
    <property type="match status" value="1"/>
</dbReference>
<evidence type="ECO:0000256" key="3">
    <source>
        <dbReference type="ARBA" id="ARBA00022670"/>
    </source>
</evidence>
<keyword evidence="4" id="KW-0479">Metal-binding</keyword>
<keyword evidence="6" id="KW-0378">Hydrolase</keyword>
<dbReference type="GO" id="GO:0005509">
    <property type="term" value="F:calcium ion binding"/>
    <property type="evidence" value="ECO:0007669"/>
    <property type="project" value="InterPro"/>
</dbReference>
<feature type="compositionally biased region" description="Pro residues" evidence="8">
    <location>
        <begin position="253"/>
        <end position="271"/>
    </location>
</feature>
<keyword evidence="3" id="KW-0645">Protease</keyword>
<keyword evidence="7" id="KW-0862">Zinc</keyword>
<dbReference type="Gene3D" id="2.150.10.10">
    <property type="entry name" value="Serralysin-like metalloprotease, C-terminal"/>
    <property type="match status" value="1"/>
</dbReference>
<dbReference type="GO" id="GO:0031012">
    <property type="term" value="C:extracellular matrix"/>
    <property type="evidence" value="ECO:0007669"/>
    <property type="project" value="InterPro"/>
</dbReference>